<protein>
    <submittedName>
        <fullName evidence="2">Uncharacterized protein</fullName>
    </submittedName>
</protein>
<evidence type="ECO:0000256" key="1">
    <source>
        <dbReference type="SAM" id="MobiDB-lite"/>
    </source>
</evidence>
<sequence length="124" mass="14180">MFSIEILQQANPQPEPDYPYHMSDNELMNSYTEWENYQTNAESVVSELADNEPNQPSDELPNNVDLQTAKHIYMNNAAKLNSSRKAHLQFYERATLDALCGLDGENLNIAMTNYYINCTSLNLI</sequence>
<accession>A0A2N9XYL8</accession>
<proteinExistence type="predicted"/>
<evidence type="ECO:0000313" key="3">
    <source>
        <dbReference type="Proteomes" id="UP000229434"/>
    </source>
</evidence>
<comment type="caution">
    <text evidence="2">The sequence shown here is derived from an EMBL/GenBank/DDBJ whole genome shotgun (WGS) entry which is preliminary data.</text>
</comment>
<dbReference type="EMBL" id="MEIS01000096">
    <property type="protein sequence ID" value="PIT55626.1"/>
    <property type="molecule type" value="Genomic_DNA"/>
</dbReference>
<dbReference type="AlphaFoldDB" id="A0A2N9XYL8"/>
<organism evidence="2 3">
    <name type="scientific">Snodgrassella alvi</name>
    <dbReference type="NCBI Taxonomy" id="1196083"/>
    <lineage>
        <taxon>Bacteria</taxon>
        <taxon>Pseudomonadati</taxon>
        <taxon>Pseudomonadota</taxon>
        <taxon>Betaproteobacteria</taxon>
        <taxon>Neisseriales</taxon>
        <taxon>Neisseriaceae</taxon>
        <taxon>Snodgrassella</taxon>
    </lineage>
</organism>
<evidence type="ECO:0000313" key="2">
    <source>
        <dbReference type="EMBL" id="PIT55626.1"/>
    </source>
</evidence>
<feature type="region of interest" description="Disordered" evidence="1">
    <location>
        <begin position="1"/>
        <end position="23"/>
    </location>
</feature>
<dbReference type="Proteomes" id="UP000229434">
    <property type="component" value="Unassembled WGS sequence"/>
</dbReference>
<gene>
    <name evidence="2" type="ORF">BHC49_06300</name>
</gene>
<feature type="compositionally biased region" description="Polar residues" evidence="1">
    <location>
        <begin position="1"/>
        <end position="12"/>
    </location>
</feature>
<name>A0A2N9XYL8_9NEIS</name>
<reference evidence="2 3" key="1">
    <citation type="journal article" date="2017" name="MBio">
        <title>Type VI secretion-mediated competition in the bee gut microbiome.</title>
        <authorList>
            <person name="Steele M.I."/>
            <person name="Kwong W.K."/>
            <person name="Powell J.E."/>
            <person name="Whiteley M."/>
            <person name="Moran N.A."/>
        </authorList>
    </citation>
    <scope>NUCLEOTIDE SEQUENCE [LARGE SCALE GENOMIC DNA]</scope>
    <source>
        <strain evidence="2 3">Nev3CBA3</strain>
    </source>
</reference>
<dbReference type="RefSeq" id="WP_100137404.1">
    <property type="nucleotide sequence ID" value="NZ_MEIS01000096.1"/>
</dbReference>